<proteinExistence type="predicted"/>
<dbReference type="EMBL" id="JBBKYA010000001">
    <property type="protein sequence ID" value="MFD3274906.1"/>
    <property type="molecule type" value="Genomic_DNA"/>
</dbReference>
<keyword evidence="2" id="KW-0808">Transferase</keyword>
<dbReference type="PANTHER" id="PTHR43233">
    <property type="entry name" value="FAMILY N-ACETYLTRANSFERASE, PUTATIVE (AFU_ORTHOLOGUE AFUA_6G03350)-RELATED"/>
    <property type="match status" value="1"/>
</dbReference>
<sequence>MSITYQVNPPITASHFIDILQRSTLGERRPLHDIAAMEQMFSHGNVYVGAYEGVKLVGLARVMTDFVFTSYLSDLAVDEAYQNQGIGKQLIREVQKAIPKAKIILLAAPAAEGYYPKIGMQHHEHCYTLAPGEELM</sequence>
<dbReference type="InterPro" id="IPR053144">
    <property type="entry name" value="Acetyltransferase_Butenolide"/>
</dbReference>
<dbReference type="GO" id="GO:0016746">
    <property type="term" value="F:acyltransferase activity"/>
    <property type="evidence" value="ECO:0007669"/>
    <property type="project" value="UniProtKB-KW"/>
</dbReference>
<dbReference type="Gene3D" id="3.40.630.30">
    <property type="match status" value="1"/>
</dbReference>
<dbReference type="Pfam" id="PF13673">
    <property type="entry name" value="Acetyltransf_10"/>
    <property type="match status" value="1"/>
</dbReference>
<dbReference type="SUPFAM" id="SSF55729">
    <property type="entry name" value="Acyl-CoA N-acyltransferases (Nat)"/>
    <property type="match status" value="1"/>
</dbReference>
<organism evidence="2 3">
    <name type="scientific">Aquirufa echingensis</name>
    <dbReference type="NCBI Taxonomy" id="3096516"/>
    <lineage>
        <taxon>Bacteria</taxon>
        <taxon>Pseudomonadati</taxon>
        <taxon>Bacteroidota</taxon>
        <taxon>Cytophagia</taxon>
        <taxon>Cytophagales</taxon>
        <taxon>Flectobacillaceae</taxon>
        <taxon>Aquirufa</taxon>
    </lineage>
</organism>
<name>A0ABW6CY61_9BACT</name>
<dbReference type="PROSITE" id="PS51186">
    <property type="entry name" value="GNAT"/>
    <property type="match status" value="1"/>
</dbReference>
<accession>A0ABW6CY61</accession>
<feature type="domain" description="N-acetyltransferase" evidence="1">
    <location>
        <begin position="3"/>
        <end position="136"/>
    </location>
</feature>
<dbReference type="Proteomes" id="UP001598114">
    <property type="component" value="Unassembled WGS sequence"/>
</dbReference>
<dbReference type="CDD" id="cd04301">
    <property type="entry name" value="NAT_SF"/>
    <property type="match status" value="1"/>
</dbReference>
<keyword evidence="2" id="KW-0012">Acyltransferase</keyword>
<dbReference type="EC" id="2.3.1.-" evidence="2"/>
<comment type="caution">
    <text evidence="2">The sequence shown here is derived from an EMBL/GenBank/DDBJ whole genome shotgun (WGS) entry which is preliminary data.</text>
</comment>
<evidence type="ECO:0000313" key="3">
    <source>
        <dbReference type="Proteomes" id="UP001598114"/>
    </source>
</evidence>
<reference evidence="2 3" key="1">
    <citation type="submission" date="2024-03" db="EMBL/GenBank/DDBJ databases">
        <title>Aquirufa genome sequencing.</title>
        <authorList>
            <person name="Pitt A."/>
            <person name="Hahn M.W."/>
        </authorList>
    </citation>
    <scope>NUCLEOTIDE SEQUENCE [LARGE SCALE GENOMIC DNA]</scope>
    <source>
        <strain evidence="2 3">PLAD-142S6K</strain>
    </source>
</reference>
<gene>
    <name evidence="2" type="ORF">SKC38_01540</name>
</gene>
<dbReference type="InterPro" id="IPR016181">
    <property type="entry name" value="Acyl_CoA_acyltransferase"/>
</dbReference>
<dbReference type="PANTHER" id="PTHR43233:SF1">
    <property type="entry name" value="FAMILY N-ACETYLTRANSFERASE, PUTATIVE (AFU_ORTHOLOGUE AFUA_6G03350)-RELATED"/>
    <property type="match status" value="1"/>
</dbReference>
<protein>
    <submittedName>
        <fullName evidence="2">GNAT family N-acetyltransferase</fullName>
        <ecNumber evidence="2">2.3.1.-</ecNumber>
    </submittedName>
</protein>
<evidence type="ECO:0000313" key="2">
    <source>
        <dbReference type="EMBL" id="MFD3274906.1"/>
    </source>
</evidence>
<evidence type="ECO:0000259" key="1">
    <source>
        <dbReference type="PROSITE" id="PS51186"/>
    </source>
</evidence>
<dbReference type="InterPro" id="IPR000182">
    <property type="entry name" value="GNAT_dom"/>
</dbReference>
<keyword evidence="3" id="KW-1185">Reference proteome</keyword>